<feature type="transmembrane region" description="Helical" evidence="9">
    <location>
        <begin position="440"/>
        <end position="463"/>
    </location>
</feature>
<dbReference type="Gene3D" id="1.25.60.10">
    <property type="entry name" value="MgtE N-terminal domain-like"/>
    <property type="match status" value="1"/>
</dbReference>
<keyword evidence="6 9" id="KW-1133">Transmembrane helix</keyword>
<evidence type="ECO:0000256" key="3">
    <source>
        <dbReference type="ARBA" id="ARBA00022448"/>
    </source>
</evidence>
<evidence type="ECO:0000256" key="7">
    <source>
        <dbReference type="ARBA" id="ARBA00023136"/>
    </source>
</evidence>
<evidence type="ECO:0000313" key="11">
    <source>
        <dbReference type="EMBL" id="MCO6045482.1"/>
    </source>
</evidence>
<dbReference type="GO" id="GO:0015095">
    <property type="term" value="F:magnesium ion transmembrane transporter activity"/>
    <property type="evidence" value="ECO:0007669"/>
    <property type="project" value="UniProtKB-UniRule"/>
</dbReference>
<keyword evidence="7 9" id="KW-0472">Membrane</keyword>
<dbReference type="InterPro" id="IPR006667">
    <property type="entry name" value="SLC41_membr_dom"/>
</dbReference>
<evidence type="ECO:0000256" key="2">
    <source>
        <dbReference type="ARBA" id="ARBA00009749"/>
    </source>
</evidence>
<keyword evidence="9" id="KW-1003">Cell membrane</keyword>
<dbReference type="SUPFAM" id="SSF158791">
    <property type="entry name" value="MgtE N-terminal domain-like"/>
    <property type="match status" value="1"/>
</dbReference>
<keyword evidence="4 9" id="KW-0812">Transmembrane</keyword>
<evidence type="ECO:0000256" key="9">
    <source>
        <dbReference type="RuleBase" id="RU362011"/>
    </source>
</evidence>
<keyword evidence="3 9" id="KW-0813">Transport</keyword>
<feature type="transmembrane region" description="Helical" evidence="9">
    <location>
        <begin position="375"/>
        <end position="396"/>
    </location>
</feature>
<protein>
    <recommendedName>
        <fullName evidence="9">Magnesium transporter MgtE</fullName>
    </recommendedName>
</protein>
<dbReference type="PANTHER" id="PTHR41394:SF5">
    <property type="entry name" value="SLC41A_MGTE INTEGRAL MEMBRANE DOMAIN-CONTAINING PROTEIN"/>
    <property type="match status" value="1"/>
</dbReference>
<organism evidence="11 12">
    <name type="scientific">Aeoliella straminimaris</name>
    <dbReference type="NCBI Taxonomy" id="2954799"/>
    <lineage>
        <taxon>Bacteria</taxon>
        <taxon>Pseudomonadati</taxon>
        <taxon>Planctomycetota</taxon>
        <taxon>Planctomycetia</taxon>
        <taxon>Pirellulales</taxon>
        <taxon>Lacipirellulaceae</taxon>
        <taxon>Aeoliella</taxon>
    </lineage>
</organism>
<comment type="function">
    <text evidence="9">Acts as a magnesium transporter.</text>
</comment>
<comment type="subcellular location">
    <subcellularLocation>
        <location evidence="9">Cell membrane</location>
        <topology evidence="9">Multi-pass membrane protein</topology>
    </subcellularLocation>
    <subcellularLocation>
        <location evidence="1">Membrane</location>
        <topology evidence="1">Multi-pass membrane protein</topology>
    </subcellularLocation>
</comment>
<comment type="caution">
    <text evidence="9">Lacks conserved residue(s) required for the propagation of feature annotation.</text>
</comment>
<dbReference type="AlphaFoldDB" id="A0A9X2FAP2"/>
<keyword evidence="5 9" id="KW-0460">Magnesium</keyword>
<gene>
    <name evidence="11" type="primary">mgtE</name>
    <name evidence="11" type="ORF">NG895_16345</name>
</gene>
<dbReference type="Proteomes" id="UP001155241">
    <property type="component" value="Unassembled WGS sequence"/>
</dbReference>
<dbReference type="InterPro" id="IPR006669">
    <property type="entry name" value="MgtE_transporter"/>
</dbReference>
<dbReference type="GO" id="GO:0046872">
    <property type="term" value="F:metal ion binding"/>
    <property type="evidence" value="ECO:0007669"/>
    <property type="project" value="UniProtKB-KW"/>
</dbReference>
<dbReference type="EMBL" id="JAMXLR010000055">
    <property type="protein sequence ID" value="MCO6045482.1"/>
    <property type="molecule type" value="Genomic_DNA"/>
</dbReference>
<dbReference type="InterPro" id="IPR038076">
    <property type="entry name" value="MgtE_N_sf"/>
</dbReference>
<evidence type="ECO:0000259" key="10">
    <source>
        <dbReference type="PROSITE" id="PS51371"/>
    </source>
</evidence>
<evidence type="ECO:0000256" key="4">
    <source>
        <dbReference type="ARBA" id="ARBA00022692"/>
    </source>
</evidence>
<dbReference type="InterPro" id="IPR036739">
    <property type="entry name" value="SLC41_membr_dom_sf"/>
</dbReference>
<proteinExistence type="inferred from homology"/>
<evidence type="ECO:0000256" key="1">
    <source>
        <dbReference type="ARBA" id="ARBA00004141"/>
    </source>
</evidence>
<evidence type="ECO:0000256" key="6">
    <source>
        <dbReference type="ARBA" id="ARBA00022989"/>
    </source>
</evidence>
<reference evidence="11" key="1">
    <citation type="submission" date="2022-06" db="EMBL/GenBank/DDBJ databases">
        <title>Aeoliella straminimaris, a novel planctomycete from sediments.</title>
        <authorList>
            <person name="Vitorino I.R."/>
            <person name="Lage O.M."/>
        </authorList>
    </citation>
    <scope>NUCLEOTIDE SEQUENCE</scope>
    <source>
        <strain evidence="11">ICT_H6.2</strain>
    </source>
</reference>
<dbReference type="InterPro" id="IPR006668">
    <property type="entry name" value="Mg_transptr_MgtE_intracell_dom"/>
</dbReference>
<dbReference type="RefSeq" id="WP_252853594.1">
    <property type="nucleotide sequence ID" value="NZ_JAMXLR010000055.1"/>
</dbReference>
<evidence type="ECO:0000256" key="5">
    <source>
        <dbReference type="ARBA" id="ARBA00022842"/>
    </source>
</evidence>
<evidence type="ECO:0000256" key="8">
    <source>
        <dbReference type="PROSITE-ProRule" id="PRU00703"/>
    </source>
</evidence>
<dbReference type="SMART" id="SM00924">
    <property type="entry name" value="MgtE_N"/>
    <property type="match status" value="1"/>
</dbReference>
<feature type="domain" description="CBS" evidence="10">
    <location>
        <begin position="219"/>
        <end position="275"/>
    </location>
</feature>
<dbReference type="Pfam" id="PF00571">
    <property type="entry name" value="CBS"/>
    <property type="match status" value="2"/>
</dbReference>
<dbReference type="SUPFAM" id="SSF161093">
    <property type="entry name" value="MgtE membrane domain-like"/>
    <property type="match status" value="1"/>
</dbReference>
<dbReference type="PANTHER" id="PTHR41394">
    <property type="entry name" value="MAGNESIUM TRANSPORTER MGTE"/>
    <property type="match status" value="1"/>
</dbReference>
<dbReference type="SMART" id="SM00116">
    <property type="entry name" value="CBS"/>
    <property type="match status" value="2"/>
</dbReference>
<feature type="domain" description="CBS" evidence="10">
    <location>
        <begin position="153"/>
        <end position="218"/>
    </location>
</feature>
<dbReference type="NCBIfam" id="TIGR00400">
    <property type="entry name" value="mgtE"/>
    <property type="match status" value="1"/>
</dbReference>
<dbReference type="Gene3D" id="1.10.357.20">
    <property type="entry name" value="SLC41 divalent cation transporters, integral membrane domain"/>
    <property type="match status" value="1"/>
</dbReference>
<accession>A0A9X2FAP2</accession>
<name>A0A9X2FAP2_9BACT</name>
<dbReference type="Gene3D" id="3.10.580.10">
    <property type="entry name" value="CBS-domain"/>
    <property type="match status" value="1"/>
</dbReference>
<evidence type="ECO:0000313" key="12">
    <source>
        <dbReference type="Proteomes" id="UP001155241"/>
    </source>
</evidence>
<feature type="transmembrane region" description="Helical" evidence="9">
    <location>
        <begin position="402"/>
        <end position="428"/>
    </location>
</feature>
<dbReference type="GO" id="GO:0005886">
    <property type="term" value="C:plasma membrane"/>
    <property type="evidence" value="ECO:0007669"/>
    <property type="project" value="UniProtKB-SubCell"/>
</dbReference>
<comment type="similarity">
    <text evidence="2 9">Belongs to the SLC41A transporter family.</text>
</comment>
<dbReference type="Pfam" id="PF03448">
    <property type="entry name" value="MgtE_N"/>
    <property type="match status" value="1"/>
</dbReference>
<keyword evidence="9" id="KW-0479">Metal-binding</keyword>
<comment type="subunit">
    <text evidence="9">Homodimer.</text>
</comment>
<dbReference type="SUPFAM" id="SSF54631">
    <property type="entry name" value="CBS-domain pair"/>
    <property type="match status" value="1"/>
</dbReference>
<keyword evidence="12" id="KW-1185">Reference proteome</keyword>
<dbReference type="PROSITE" id="PS51371">
    <property type="entry name" value="CBS"/>
    <property type="match status" value="2"/>
</dbReference>
<keyword evidence="8" id="KW-0129">CBS domain</keyword>
<feature type="transmembrane region" description="Helical" evidence="9">
    <location>
        <begin position="301"/>
        <end position="322"/>
    </location>
</feature>
<dbReference type="InterPro" id="IPR000644">
    <property type="entry name" value="CBS_dom"/>
</dbReference>
<comment type="caution">
    <text evidence="11">The sequence shown here is derived from an EMBL/GenBank/DDBJ whole genome shotgun (WGS) entry which is preliminary data.</text>
</comment>
<dbReference type="InterPro" id="IPR046342">
    <property type="entry name" value="CBS_dom_sf"/>
</dbReference>
<dbReference type="Pfam" id="PF01769">
    <property type="entry name" value="MgtE"/>
    <property type="match status" value="1"/>
</dbReference>
<sequence length="467" mass="50380">METPPTATAIDPEDHPLESAEQLAEELAELVRMGDDADLSQYVEQLEPREAARAVCELSDEDEARLLERLIPQQASALLIDVPEVEAVEAVAALPPETSAAIIQHMPSNKQADLVSALADDEADAILAEMSPTDAIKLQQLVSYDPDTAGGLMQTEVLAFRESSTVAQILQRLRSDAGRFRQLDIQYAYVVARGRKLVGVLRLRDLLLADDSATAGELMIEDPIALDAQTPIAELDEFFDDHAFLGVPVVEAGGRLLGVVTRAAVDEQSQSNAERDYRLAMGVVQEEIRTMPTLKRSRLRLSWLSVNILLNVVAASVIAGFQNTLEQVIALAVFLPIISDMSGCSGNQAVAVSMRELSLGLIEPRELWRVWRKEFTVGILNGLALGILLGAVGWWYAGNPWLGVVVAVALGTNTLVAVLIGSSLPLILKARGVDPALASGPILTTVTDMCGFFLVLGLATVMLEYLV</sequence>